<proteinExistence type="predicted"/>
<name>A0A428NU38_9HYPO</name>
<dbReference type="EMBL" id="NKCI01000295">
    <property type="protein sequence ID" value="RSL44269.1"/>
    <property type="molecule type" value="Genomic_DNA"/>
</dbReference>
<keyword evidence="2" id="KW-1185">Reference proteome</keyword>
<dbReference type="OrthoDB" id="5081306at2759"/>
<evidence type="ECO:0000313" key="1">
    <source>
        <dbReference type="EMBL" id="RSL44269.1"/>
    </source>
</evidence>
<reference evidence="1 2" key="1">
    <citation type="submission" date="2017-06" db="EMBL/GenBank/DDBJ databases">
        <title>Comparative genomic analysis of Ambrosia Fusariam Clade fungi.</title>
        <authorList>
            <person name="Stajich J.E."/>
            <person name="Carrillo J."/>
            <person name="Kijimoto T."/>
            <person name="Eskalen A."/>
            <person name="O'Donnell K."/>
            <person name="Kasson M."/>
        </authorList>
    </citation>
    <scope>NUCLEOTIDE SEQUENCE [LARGE SCALE GENOMIC DNA]</scope>
    <source>
        <strain evidence="1 2">NRRL62584</strain>
    </source>
</reference>
<dbReference type="Proteomes" id="UP000288168">
    <property type="component" value="Unassembled WGS sequence"/>
</dbReference>
<evidence type="ECO:0000313" key="2">
    <source>
        <dbReference type="Proteomes" id="UP000288168"/>
    </source>
</evidence>
<accession>A0A428NU38</accession>
<gene>
    <name evidence="1" type="ORF">CEP54_014745</name>
</gene>
<dbReference type="AlphaFoldDB" id="A0A428NU38"/>
<protein>
    <submittedName>
        <fullName evidence="1">Uncharacterized protein</fullName>
    </submittedName>
</protein>
<sequence>MMDVLGDVLKVTHEPNDRWTAPKLDKAEQQQVCTKYDQLTSDILNLASDLDIASVGIDVNTKGVTKRILYVAEQWFFGFDYLRHGPLERLLPLCSKEAQANTNKILEDIKVLIRAYGGTTECSRLGGPLVNTKHTCLGGHSVWDFPGGIITKRRMD</sequence>
<comment type="caution">
    <text evidence="1">The sequence shown here is derived from an EMBL/GenBank/DDBJ whole genome shotgun (WGS) entry which is preliminary data.</text>
</comment>
<organism evidence="1 2">
    <name type="scientific">Fusarium duplospermum</name>
    <dbReference type="NCBI Taxonomy" id="1325734"/>
    <lineage>
        <taxon>Eukaryota</taxon>
        <taxon>Fungi</taxon>
        <taxon>Dikarya</taxon>
        <taxon>Ascomycota</taxon>
        <taxon>Pezizomycotina</taxon>
        <taxon>Sordariomycetes</taxon>
        <taxon>Hypocreomycetidae</taxon>
        <taxon>Hypocreales</taxon>
        <taxon>Nectriaceae</taxon>
        <taxon>Fusarium</taxon>
        <taxon>Fusarium solani species complex</taxon>
    </lineage>
</organism>